<dbReference type="PRINTS" id="PR01217">
    <property type="entry name" value="PRICHEXTENSN"/>
</dbReference>
<dbReference type="EMBL" id="BKCJ010004837">
    <property type="protein sequence ID" value="GEU63388.1"/>
    <property type="molecule type" value="Genomic_DNA"/>
</dbReference>
<accession>A0A6L2LNX7</accession>
<evidence type="ECO:0000256" key="1">
    <source>
        <dbReference type="SAM" id="MobiDB-lite"/>
    </source>
</evidence>
<organism evidence="2">
    <name type="scientific">Tanacetum cinerariifolium</name>
    <name type="common">Dalmatian daisy</name>
    <name type="synonym">Chrysanthemum cinerariifolium</name>
    <dbReference type="NCBI Taxonomy" id="118510"/>
    <lineage>
        <taxon>Eukaryota</taxon>
        <taxon>Viridiplantae</taxon>
        <taxon>Streptophyta</taxon>
        <taxon>Embryophyta</taxon>
        <taxon>Tracheophyta</taxon>
        <taxon>Spermatophyta</taxon>
        <taxon>Magnoliopsida</taxon>
        <taxon>eudicotyledons</taxon>
        <taxon>Gunneridae</taxon>
        <taxon>Pentapetalae</taxon>
        <taxon>asterids</taxon>
        <taxon>campanulids</taxon>
        <taxon>Asterales</taxon>
        <taxon>Asteraceae</taxon>
        <taxon>Asteroideae</taxon>
        <taxon>Anthemideae</taxon>
        <taxon>Anthemidinae</taxon>
        <taxon>Tanacetum</taxon>
    </lineage>
</organism>
<evidence type="ECO:0000313" key="2">
    <source>
        <dbReference type="EMBL" id="GEU63388.1"/>
    </source>
</evidence>
<comment type="caution">
    <text evidence="2">The sequence shown here is derived from an EMBL/GenBank/DDBJ whole genome shotgun (WGS) entry which is preliminary data.</text>
</comment>
<dbReference type="AlphaFoldDB" id="A0A6L2LNX7"/>
<reference evidence="2" key="1">
    <citation type="journal article" date="2019" name="Sci. Rep.">
        <title>Draft genome of Tanacetum cinerariifolium, the natural source of mosquito coil.</title>
        <authorList>
            <person name="Yamashiro T."/>
            <person name="Shiraishi A."/>
            <person name="Satake H."/>
            <person name="Nakayama K."/>
        </authorList>
    </citation>
    <scope>NUCLEOTIDE SEQUENCE</scope>
</reference>
<protein>
    <submittedName>
        <fullName evidence="2">Uncharacterized protein</fullName>
    </submittedName>
</protein>
<sequence length="148" mass="15963">MSLLSSNLLKKYIPSCPAIYSLTTMPKTTSTFVPNLATTKLANSQQIIHLTTQPGHEFSVPHELPSTPNVPDFDPIPPEKPSDPPPLSPNPTPEFPGPAKPDPEIQPPRPGPDMPVPPNMPPSGPEVVPPTVPEWMPPTPPENPLPYP</sequence>
<feature type="compositionally biased region" description="Pro residues" evidence="1">
    <location>
        <begin position="74"/>
        <end position="148"/>
    </location>
</feature>
<proteinExistence type="predicted"/>
<feature type="region of interest" description="Disordered" evidence="1">
    <location>
        <begin position="49"/>
        <end position="148"/>
    </location>
</feature>
<gene>
    <name evidence="2" type="ORF">Tci_035366</name>
</gene>
<name>A0A6L2LNX7_TANCI</name>